<keyword evidence="1" id="KW-0805">Transcription regulation</keyword>
<accession>A0ABT1C2P1</accession>
<sequence length="317" mass="34850">MTKRFGFVLARDFTLSPLAMFVDTLRLAGDEGDRSRRVMFDWQIVGDRGLPVRSSAGFEMMPTAKLGDPADYDHIVLVGGLLTPAKTLGSDKERFVLEAARKAIPLTALCTASFHLARLGLLDGYRVCVSQFHLQQFQDEFPGVAAEAVSLFSIDRDRATCAGGAGAADLASHYVRELAGDEPVEKAAKILLLDRVRGLADLQPKGELLASASNHLVRRALLLMQSLIEDDVDVALIAERLSVSRRQLERAFQADIHLGPKAALQAMRVELAKRLLQQTSLSVLEISARCGFPNPQRFAKVFQDKTGQTPRQARQNR</sequence>
<dbReference type="EMBL" id="JAMXQS010000002">
    <property type="protein sequence ID" value="MCO6049042.1"/>
    <property type="molecule type" value="Genomic_DNA"/>
</dbReference>
<dbReference type="SMART" id="SM00342">
    <property type="entry name" value="HTH_ARAC"/>
    <property type="match status" value="1"/>
</dbReference>
<dbReference type="CDD" id="cd03136">
    <property type="entry name" value="GATase1_AraC_ArgR_like"/>
    <property type="match status" value="1"/>
</dbReference>
<name>A0ABT1C2P1_9HYPH</name>
<reference evidence="5 6" key="1">
    <citation type="submission" date="2022-06" db="EMBL/GenBank/DDBJ databases">
        <title>Mesorhizobium sp. strain RP14 Genome sequencing and assembly.</title>
        <authorList>
            <person name="Kim I."/>
        </authorList>
    </citation>
    <scope>NUCLEOTIDE SEQUENCE [LARGE SCALE GENOMIC DNA]</scope>
    <source>
        <strain evidence="6">RP14(2022)</strain>
    </source>
</reference>
<comment type="caution">
    <text evidence="5">The sequence shown here is derived from an EMBL/GenBank/DDBJ whole genome shotgun (WGS) entry which is preliminary data.</text>
</comment>
<dbReference type="PANTHER" id="PTHR43130">
    <property type="entry name" value="ARAC-FAMILY TRANSCRIPTIONAL REGULATOR"/>
    <property type="match status" value="1"/>
</dbReference>
<feature type="domain" description="HTH araC/xylS-type" evidence="4">
    <location>
        <begin position="218"/>
        <end position="316"/>
    </location>
</feature>
<dbReference type="InterPro" id="IPR018060">
    <property type="entry name" value="HTH_AraC"/>
</dbReference>
<dbReference type="InterPro" id="IPR052158">
    <property type="entry name" value="INH-QAR"/>
</dbReference>
<dbReference type="Gene3D" id="3.40.50.880">
    <property type="match status" value="1"/>
</dbReference>
<organism evidence="5 6">
    <name type="scientific">Mesorhizobium liriopis</name>
    <dbReference type="NCBI Taxonomy" id="2953882"/>
    <lineage>
        <taxon>Bacteria</taxon>
        <taxon>Pseudomonadati</taxon>
        <taxon>Pseudomonadota</taxon>
        <taxon>Alphaproteobacteria</taxon>
        <taxon>Hyphomicrobiales</taxon>
        <taxon>Phyllobacteriaceae</taxon>
        <taxon>Mesorhizobium</taxon>
    </lineage>
</organism>
<dbReference type="SUPFAM" id="SSF46689">
    <property type="entry name" value="Homeodomain-like"/>
    <property type="match status" value="1"/>
</dbReference>
<dbReference type="InterPro" id="IPR002818">
    <property type="entry name" value="DJ-1/PfpI"/>
</dbReference>
<dbReference type="InterPro" id="IPR018062">
    <property type="entry name" value="HTH_AraC-typ_CS"/>
</dbReference>
<keyword evidence="2" id="KW-0238">DNA-binding</keyword>
<dbReference type="InterPro" id="IPR009057">
    <property type="entry name" value="Homeodomain-like_sf"/>
</dbReference>
<dbReference type="Proteomes" id="UP001205906">
    <property type="component" value="Unassembled WGS sequence"/>
</dbReference>
<evidence type="ECO:0000256" key="2">
    <source>
        <dbReference type="ARBA" id="ARBA00023125"/>
    </source>
</evidence>
<evidence type="ECO:0000313" key="6">
    <source>
        <dbReference type="Proteomes" id="UP001205906"/>
    </source>
</evidence>
<evidence type="ECO:0000256" key="3">
    <source>
        <dbReference type="ARBA" id="ARBA00023163"/>
    </source>
</evidence>
<dbReference type="Pfam" id="PF01965">
    <property type="entry name" value="DJ-1_PfpI"/>
    <property type="match status" value="1"/>
</dbReference>
<evidence type="ECO:0000313" key="5">
    <source>
        <dbReference type="EMBL" id="MCO6049042.1"/>
    </source>
</evidence>
<keyword evidence="6" id="KW-1185">Reference proteome</keyword>
<proteinExistence type="predicted"/>
<dbReference type="PANTHER" id="PTHR43130:SF3">
    <property type="entry name" value="HTH-TYPE TRANSCRIPTIONAL REGULATOR RV1931C"/>
    <property type="match status" value="1"/>
</dbReference>
<dbReference type="PROSITE" id="PS00041">
    <property type="entry name" value="HTH_ARAC_FAMILY_1"/>
    <property type="match status" value="1"/>
</dbReference>
<gene>
    <name evidence="5" type="ORF">NGM99_04455</name>
</gene>
<dbReference type="InterPro" id="IPR029062">
    <property type="entry name" value="Class_I_gatase-like"/>
</dbReference>
<evidence type="ECO:0000259" key="4">
    <source>
        <dbReference type="PROSITE" id="PS01124"/>
    </source>
</evidence>
<dbReference type="PROSITE" id="PS01124">
    <property type="entry name" value="HTH_ARAC_FAMILY_2"/>
    <property type="match status" value="1"/>
</dbReference>
<protein>
    <submittedName>
        <fullName evidence="5">Helix-turn-helix domain-containing protein</fullName>
    </submittedName>
</protein>
<dbReference type="Pfam" id="PF12833">
    <property type="entry name" value="HTH_18"/>
    <property type="match status" value="1"/>
</dbReference>
<dbReference type="SUPFAM" id="SSF52317">
    <property type="entry name" value="Class I glutamine amidotransferase-like"/>
    <property type="match status" value="1"/>
</dbReference>
<dbReference type="Gene3D" id="1.10.10.60">
    <property type="entry name" value="Homeodomain-like"/>
    <property type="match status" value="1"/>
</dbReference>
<evidence type="ECO:0000256" key="1">
    <source>
        <dbReference type="ARBA" id="ARBA00023015"/>
    </source>
</evidence>
<dbReference type="RefSeq" id="WP_252816390.1">
    <property type="nucleotide sequence ID" value="NZ_JAMXQS010000002.1"/>
</dbReference>
<keyword evidence="3" id="KW-0804">Transcription</keyword>